<gene>
    <name evidence="1" type="ORF">WNY63_04985</name>
</gene>
<evidence type="ECO:0000313" key="2">
    <source>
        <dbReference type="Proteomes" id="UP001388366"/>
    </source>
</evidence>
<dbReference type="Proteomes" id="UP001388366">
    <property type="component" value="Unassembled WGS sequence"/>
</dbReference>
<comment type="caution">
    <text evidence="1">The sequence shown here is derived from an EMBL/GenBank/DDBJ whole genome shotgun (WGS) entry which is preliminary data.</text>
</comment>
<sequence>MTDINQQLGNLIASADALTEVVTEKVSAVNKAVNQAVEQSKSKVDGYIAGAEKQLPIYRQSKNQIGNVINGNLDYFIKNSAFNIEVSIYREINSGIEWEARDDEEKEIMRAMGLAGKQYFKPKIQVISMKWSGFISEENSGYTMYPNPVCSGSVLTTIASYAKLLNGSITSSWLKNVTNEWKICGEHRSPSPGGYIHAHPYVRSANGEVLFIWPAVVSGKVSLDPDKPAWGYYPGIFNDQVFETEVKEEV</sequence>
<name>A0ABU9TZ67_9GAMM</name>
<organism evidence="1 2">
    <name type="scientific">Pseudoalteromonas neustonica</name>
    <dbReference type="NCBI Taxonomy" id="1840331"/>
    <lineage>
        <taxon>Bacteria</taxon>
        <taxon>Pseudomonadati</taxon>
        <taxon>Pseudomonadota</taxon>
        <taxon>Gammaproteobacteria</taxon>
        <taxon>Alteromonadales</taxon>
        <taxon>Pseudoalteromonadaceae</taxon>
        <taxon>Pseudoalteromonas</taxon>
    </lineage>
</organism>
<proteinExistence type="predicted"/>
<accession>A0ABU9TZ67</accession>
<evidence type="ECO:0000313" key="1">
    <source>
        <dbReference type="EMBL" id="MEM5550082.1"/>
    </source>
</evidence>
<reference evidence="1 2" key="1">
    <citation type="submission" date="2024-03" db="EMBL/GenBank/DDBJ databases">
        <title>Community enrichment and isolation of bacterial strains for fucoidan degradation.</title>
        <authorList>
            <person name="Sichert A."/>
        </authorList>
    </citation>
    <scope>NUCLEOTIDE SEQUENCE [LARGE SCALE GENOMIC DNA]</scope>
    <source>
        <strain evidence="1 2">AS81</strain>
    </source>
</reference>
<dbReference type="RefSeq" id="WP_342883406.1">
    <property type="nucleotide sequence ID" value="NZ_JBBMQU010000006.1"/>
</dbReference>
<keyword evidence="2" id="KW-1185">Reference proteome</keyword>
<protein>
    <submittedName>
        <fullName evidence="1">Uncharacterized protein</fullName>
    </submittedName>
</protein>
<dbReference type="EMBL" id="JBBMQU010000006">
    <property type="protein sequence ID" value="MEM5550082.1"/>
    <property type="molecule type" value="Genomic_DNA"/>
</dbReference>